<dbReference type="GO" id="GO:0016645">
    <property type="term" value="F:oxidoreductase activity, acting on the CH-NH group of donors"/>
    <property type="evidence" value="ECO:0007669"/>
    <property type="project" value="InterPro"/>
</dbReference>
<reference evidence="2 3" key="1">
    <citation type="submission" date="2016-10" db="EMBL/GenBank/DDBJ databases">
        <authorList>
            <person name="de Groot N.N."/>
        </authorList>
    </citation>
    <scope>NUCLEOTIDE SEQUENCE [LARGE SCALE GENOMIC DNA]</scope>
    <source>
        <strain evidence="3">E92,LMG 26720,CCM 7988</strain>
    </source>
</reference>
<dbReference type="PANTHER" id="PTHR39963:SF1">
    <property type="entry name" value="MNMC-LIKE METHYLTRANSFERASE DOMAIN-CONTAINING PROTEIN"/>
    <property type="match status" value="1"/>
</dbReference>
<dbReference type="EMBL" id="FOXH01000012">
    <property type="protein sequence ID" value="SFQ21559.1"/>
    <property type="molecule type" value="Genomic_DNA"/>
</dbReference>
<evidence type="ECO:0000313" key="2">
    <source>
        <dbReference type="EMBL" id="SFQ21559.1"/>
    </source>
</evidence>
<dbReference type="Gene3D" id="3.40.50.150">
    <property type="entry name" value="Vaccinia Virus protein VP39"/>
    <property type="match status" value="1"/>
</dbReference>
<dbReference type="SUPFAM" id="SSF53335">
    <property type="entry name" value="S-adenosyl-L-methionine-dependent methyltransferases"/>
    <property type="match status" value="1"/>
</dbReference>
<dbReference type="InterPro" id="IPR029063">
    <property type="entry name" value="SAM-dependent_MTases_sf"/>
</dbReference>
<dbReference type="AlphaFoldDB" id="A0A1I5WPA4"/>
<sequence>MGKIVMTEDGTHTIYHEQLQCTYHSLKGALQESARIFIELGLWAKMKEKRQISILEVGFGTGFNALLTALEADKNDLNIQYTGLEPFPVSTENISALNYDEVMNTRILSEIHQTEWGTPAVISPNFILTKVNTRLQDFKSSEKFDLVYYDAFAPTDQPELWTEDIFQQLVNLMENGGFLTTYCSKSIVRKAMLASGFQVEKHKGPKSKREVLRAIKA</sequence>
<organism evidence="2 3">
    <name type="scientific">Pseudarcicella hirudinis</name>
    <dbReference type="NCBI Taxonomy" id="1079859"/>
    <lineage>
        <taxon>Bacteria</taxon>
        <taxon>Pseudomonadati</taxon>
        <taxon>Bacteroidota</taxon>
        <taxon>Cytophagia</taxon>
        <taxon>Cytophagales</taxon>
        <taxon>Flectobacillaceae</taxon>
        <taxon>Pseudarcicella</taxon>
    </lineage>
</organism>
<dbReference type="STRING" id="1079859.SAMN04515674_11289"/>
<dbReference type="RefSeq" id="WP_092018628.1">
    <property type="nucleotide sequence ID" value="NZ_FOXH01000012.1"/>
</dbReference>
<dbReference type="OrthoDB" id="9786494at2"/>
<dbReference type="NCBIfam" id="NF033855">
    <property type="entry name" value="tRNA_MNMC2"/>
    <property type="match status" value="1"/>
</dbReference>
<dbReference type="GO" id="GO:0032259">
    <property type="term" value="P:methylation"/>
    <property type="evidence" value="ECO:0007669"/>
    <property type="project" value="UniProtKB-KW"/>
</dbReference>
<keyword evidence="2" id="KW-0808">Transferase</keyword>
<evidence type="ECO:0000259" key="1">
    <source>
        <dbReference type="Pfam" id="PF05430"/>
    </source>
</evidence>
<dbReference type="Proteomes" id="UP000199306">
    <property type="component" value="Unassembled WGS sequence"/>
</dbReference>
<dbReference type="PANTHER" id="PTHR39963">
    <property type="entry name" value="SLL0983 PROTEIN"/>
    <property type="match status" value="1"/>
</dbReference>
<dbReference type="InterPro" id="IPR008471">
    <property type="entry name" value="MnmC-like_methylTransf"/>
</dbReference>
<keyword evidence="2" id="KW-0489">Methyltransferase</keyword>
<feature type="domain" description="MnmC-like methyltransferase" evidence="1">
    <location>
        <begin position="127"/>
        <end position="216"/>
    </location>
</feature>
<name>A0A1I5WPA4_9BACT</name>
<keyword evidence="3" id="KW-1185">Reference proteome</keyword>
<dbReference type="GO" id="GO:0004808">
    <property type="term" value="F:tRNA (5-methylaminomethyl-2-thiouridylate)(34)-methyltransferase activity"/>
    <property type="evidence" value="ECO:0007669"/>
    <property type="project" value="InterPro"/>
</dbReference>
<gene>
    <name evidence="2" type="ORF">SAMN04515674_11289</name>
</gene>
<evidence type="ECO:0000313" key="3">
    <source>
        <dbReference type="Proteomes" id="UP000199306"/>
    </source>
</evidence>
<dbReference type="Pfam" id="PF05430">
    <property type="entry name" value="Methyltransf_30"/>
    <property type="match status" value="1"/>
</dbReference>
<dbReference type="InterPro" id="IPR047785">
    <property type="entry name" value="tRNA_MNMC2"/>
</dbReference>
<protein>
    <submittedName>
        <fullName evidence="2">tRNA U34 5-methylaminomethyl-2-thiouridine-forming methyltransferase MnmC</fullName>
    </submittedName>
</protein>
<accession>A0A1I5WPA4</accession>
<proteinExistence type="predicted"/>